<keyword evidence="1" id="KW-0143">Chaperone</keyword>
<evidence type="ECO:0000313" key="3">
    <source>
        <dbReference type="EMBL" id="GAI26365.1"/>
    </source>
</evidence>
<dbReference type="SMART" id="SM00271">
    <property type="entry name" value="DnaJ"/>
    <property type="match status" value="1"/>
</dbReference>
<dbReference type="EMBL" id="BARV01022994">
    <property type="protein sequence ID" value="GAI26365.1"/>
    <property type="molecule type" value="Genomic_DNA"/>
</dbReference>
<dbReference type="InterPro" id="IPR051948">
    <property type="entry name" value="Hsp70_co-chaperone_J-domain"/>
</dbReference>
<gene>
    <name evidence="3" type="ORF">S06H3_37802</name>
</gene>
<dbReference type="AlphaFoldDB" id="X1NHT9"/>
<evidence type="ECO:0000259" key="2">
    <source>
        <dbReference type="PROSITE" id="PS50076"/>
    </source>
</evidence>
<reference evidence="3" key="1">
    <citation type="journal article" date="2014" name="Front. Microbiol.">
        <title>High frequency of phylogenetically diverse reductive dehalogenase-homologous genes in deep subseafloor sedimentary metagenomes.</title>
        <authorList>
            <person name="Kawai M."/>
            <person name="Futagami T."/>
            <person name="Toyoda A."/>
            <person name="Takaki Y."/>
            <person name="Nishi S."/>
            <person name="Hori S."/>
            <person name="Arai W."/>
            <person name="Tsubouchi T."/>
            <person name="Morono Y."/>
            <person name="Uchiyama I."/>
            <person name="Ito T."/>
            <person name="Fujiyama A."/>
            <person name="Inagaki F."/>
            <person name="Takami H."/>
        </authorList>
    </citation>
    <scope>NUCLEOTIDE SEQUENCE</scope>
    <source>
        <strain evidence="3">Expedition CK06-06</strain>
    </source>
</reference>
<dbReference type="Gene3D" id="1.10.287.110">
    <property type="entry name" value="DnaJ domain"/>
    <property type="match status" value="1"/>
</dbReference>
<feature type="non-terminal residue" evidence="3">
    <location>
        <position position="50"/>
    </location>
</feature>
<dbReference type="PROSITE" id="PS50076">
    <property type="entry name" value="DNAJ_2"/>
    <property type="match status" value="1"/>
</dbReference>
<comment type="caution">
    <text evidence="3">The sequence shown here is derived from an EMBL/GenBank/DDBJ whole genome shotgun (WGS) entry which is preliminary data.</text>
</comment>
<evidence type="ECO:0000256" key="1">
    <source>
        <dbReference type="ARBA" id="ARBA00023186"/>
    </source>
</evidence>
<dbReference type="SUPFAM" id="SSF46565">
    <property type="entry name" value="Chaperone J-domain"/>
    <property type="match status" value="1"/>
</dbReference>
<dbReference type="Pfam" id="PF00226">
    <property type="entry name" value="DnaJ"/>
    <property type="match status" value="1"/>
</dbReference>
<dbReference type="InterPro" id="IPR001623">
    <property type="entry name" value="DnaJ_domain"/>
</dbReference>
<protein>
    <recommendedName>
        <fullName evidence="2">J domain-containing protein</fullName>
    </recommendedName>
</protein>
<sequence length="50" mass="5967">MAIKRDYYEVLGVPRNASDEEIKRTFRKLAFQYHPDHNKNPGAEDKFKEI</sequence>
<organism evidence="3">
    <name type="scientific">marine sediment metagenome</name>
    <dbReference type="NCBI Taxonomy" id="412755"/>
    <lineage>
        <taxon>unclassified sequences</taxon>
        <taxon>metagenomes</taxon>
        <taxon>ecological metagenomes</taxon>
    </lineage>
</organism>
<accession>X1NHT9</accession>
<dbReference type="PANTHER" id="PTHR44360:SF1">
    <property type="entry name" value="DNAJ HOMOLOG SUBFAMILY B MEMBER 9"/>
    <property type="match status" value="1"/>
</dbReference>
<name>X1NHT9_9ZZZZ</name>
<dbReference type="PANTHER" id="PTHR44360">
    <property type="entry name" value="DNAJ HOMOLOG SUBFAMILY B MEMBER 9"/>
    <property type="match status" value="1"/>
</dbReference>
<dbReference type="GO" id="GO:0051087">
    <property type="term" value="F:protein-folding chaperone binding"/>
    <property type="evidence" value="ECO:0007669"/>
    <property type="project" value="TreeGrafter"/>
</dbReference>
<dbReference type="PRINTS" id="PR00625">
    <property type="entry name" value="JDOMAIN"/>
</dbReference>
<dbReference type="GO" id="GO:0051787">
    <property type="term" value="F:misfolded protein binding"/>
    <property type="evidence" value="ECO:0007669"/>
    <property type="project" value="TreeGrafter"/>
</dbReference>
<dbReference type="InterPro" id="IPR036869">
    <property type="entry name" value="J_dom_sf"/>
</dbReference>
<dbReference type="GO" id="GO:0005783">
    <property type="term" value="C:endoplasmic reticulum"/>
    <property type="evidence" value="ECO:0007669"/>
    <property type="project" value="TreeGrafter"/>
</dbReference>
<dbReference type="GO" id="GO:0036503">
    <property type="term" value="P:ERAD pathway"/>
    <property type="evidence" value="ECO:0007669"/>
    <property type="project" value="TreeGrafter"/>
</dbReference>
<feature type="domain" description="J" evidence="2">
    <location>
        <begin position="6"/>
        <end position="50"/>
    </location>
</feature>
<dbReference type="CDD" id="cd06257">
    <property type="entry name" value="DnaJ"/>
    <property type="match status" value="1"/>
</dbReference>
<proteinExistence type="predicted"/>